<proteinExistence type="predicted"/>
<reference evidence="2" key="2">
    <citation type="submission" date="2025-08" db="UniProtKB">
        <authorList>
            <consortium name="RefSeq"/>
        </authorList>
    </citation>
    <scope>IDENTIFICATION</scope>
    <source>
        <tissue evidence="2">Leaf</tissue>
    </source>
</reference>
<protein>
    <submittedName>
        <fullName evidence="2">Uncharacterized protein LOC109125094</fullName>
    </submittedName>
</protein>
<dbReference type="PANTHER" id="PTHR47150:SF5">
    <property type="entry name" value="OS07G0546750 PROTEIN"/>
    <property type="match status" value="1"/>
</dbReference>
<dbReference type="Proteomes" id="UP000694864">
    <property type="component" value="Chromosome 1"/>
</dbReference>
<sequence length="158" mass="19046">MDPSEYPFDIEAYKRQSEIEERYIINRFMERRNKIEEDYPPRSKRNYIKRDYASANQRLIDDYFANEPTYDDAMFRWRFWMRKHIFRRIVRVLSSSDNNFTQRSDAAKKEGISPLAKWTTTMRMLAYGVAADTVDEYIKIRGTTALKCLRRSQSPNSR</sequence>
<evidence type="ECO:0000313" key="1">
    <source>
        <dbReference type="Proteomes" id="UP000694864"/>
    </source>
</evidence>
<keyword evidence="1" id="KW-1185">Reference proteome</keyword>
<gene>
    <name evidence="2" type="primary">LOC109125094</name>
</gene>
<accession>A0ABM1QBG8</accession>
<name>A0ABM1QBG8_CAMSA</name>
<reference evidence="1" key="1">
    <citation type="journal article" date="2014" name="Nat. Commun.">
        <title>The emerging biofuel crop Camelina sativa retains a highly undifferentiated hexaploid genome structure.</title>
        <authorList>
            <person name="Kagale S."/>
            <person name="Koh C."/>
            <person name="Nixon J."/>
            <person name="Bollina V."/>
            <person name="Clarke W.E."/>
            <person name="Tuteja R."/>
            <person name="Spillane C."/>
            <person name="Robinson S.J."/>
            <person name="Links M.G."/>
            <person name="Clarke C."/>
            <person name="Higgins E.E."/>
            <person name="Huebert T."/>
            <person name="Sharpe A.G."/>
            <person name="Parkin I.A."/>
        </authorList>
    </citation>
    <scope>NUCLEOTIDE SEQUENCE [LARGE SCALE GENOMIC DNA]</scope>
    <source>
        <strain evidence="1">cv. DH55</strain>
    </source>
</reference>
<evidence type="ECO:0000313" key="2">
    <source>
        <dbReference type="RefSeq" id="XP_019084106.1"/>
    </source>
</evidence>
<organism evidence="1 2">
    <name type="scientific">Camelina sativa</name>
    <name type="common">False flax</name>
    <name type="synonym">Myagrum sativum</name>
    <dbReference type="NCBI Taxonomy" id="90675"/>
    <lineage>
        <taxon>Eukaryota</taxon>
        <taxon>Viridiplantae</taxon>
        <taxon>Streptophyta</taxon>
        <taxon>Embryophyta</taxon>
        <taxon>Tracheophyta</taxon>
        <taxon>Spermatophyta</taxon>
        <taxon>Magnoliopsida</taxon>
        <taxon>eudicotyledons</taxon>
        <taxon>Gunneridae</taxon>
        <taxon>Pentapetalae</taxon>
        <taxon>rosids</taxon>
        <taxon>malvids</taxon>
        <taxon>Brassicales</taxon>
        <taxon>Brassicaceae</taxon>
        <taxon>Camelineae</taxon>
        <taxon>Camelina</taxon>
    </lineage>
</organism>
<dbReference type="RefSeq" id="XP_019084106.1">
    <property type="nucleotide sequence ID" value="XM_019228561.1"/>
</dbReference>
<dbReference type="PANTHER" id="PTHR47150">
    <property type="entry name" value="OS12G0169200 PROTEIN"/>
    <property type="match status" value="1"/>
</dbReference>
<dbReference type="GeneID" id="109125094"/>